<name>A0A5A9W387_9GAMM</name>
<dbReference type="InterPro" id="IPR011629">
    <property type="entry name" value="CobW-like_C"/>
</dbReference>
<dbReference type="Pfam" id="PF07683">
    <property type="entry name" value="CobW_C"/>
    <property type="match status" value="1"/>
</dbReference>
<feature type="domain" description="CobW C-terminal" evidence="2">
    <location>
        <begin position="270"/>
        <end position="353"/>
    </location>
</feature>
<dbReference type="CDD" id="cd03112">
    <property type="entry name" value="CobW-like"/>
    <property type="match status" value="1"/>
</dbReference>
<dbReference type="InterPro" id="IPR027417">
    <property type="entry name" value="P-loop_NTPase"/>
</dbReference>
<proteinExistence type="predicted"/>
<reference evidence="3 4" key="1">
    <citation type="submission" date="2019-03" db="EMBL/GenBank/DDBJ databases">
        <title>Nitrincola sp. nov. isolated from an Indian soda lake.</title>
        <authorList>
            <person name="Joshi A."/>
            <person name="Thite S.V."/>
            <person name="Joseph N."/>
            <person name="Dhotre D."/>
            <person name="Moorthy M."/>
            <person name="Shouche Y.S."/>
        </authorList>
    </citation>
    <scope>NUCLEOTIDE SEQUENCE [LARGE SCALE GENOMIC DNA]</scope>
    <source>
        <strain evidence="3 4">MEB193</strain>
    </source>
</reference>
<accession>A0A5A9W387</accession>
<comment type="function">
    <text evidence="1">Zinc chaperone that directly transfers zinc cofactor to target proteins, thereby activating them. Zinc is transferred from the CXCC motif in the GTPase domain to the zinc binding site in target proteins in a process requiring GTP hydrolysis.</text>
</comment>
<dbReference type="InterPro" id="IPR003495">
    <property type="entry name" value="CobW/HypB/UreG_nucleotide-bd"/>
</dbReference>
<dbReference type="SMART" id="SM00833">
    <property type="entry name" value="CobW_C"/>
    <property type="match status" value="1"/>
</dbReference>
<gene>
    <name evidence="3" type="ORF">E1H14_05945</name>
</gene>
<dbReference type="Pfam" id="PF02492">
    <property type="entry name" value="cobW"/>
    <property type="match status" value="1"/>
</dbReference>
<dbReference type="Gene3D" id="3.40.50.300">
    <property type="entry name" value="P-loop containing nucleotide triphosphate hydrolases"/>
    <property type="match status" value="1"/>
</dbReference>
<dbReference type="GO" id="GO:0005737">
    <property type="term" value="C:cytoplasm"/>
    <property type="evidence" value="ECO:0007669"/>
    <property type="project" value="TreeGrafter"/>
</dbReference>
<dbReference type="PANTHER" id="PTHR13748">
    <property type="entry name" value="COBW-RELATED"/>
    <property type="match status" value="1"/>
</dbReference>
<comment type="caution">
    <text evidence="3">The sequence shown here is derived from an EMBL/GenBank/DDBJ whole genome shotgun (WGS) entry which is preliminary data.</text>
</comment>
<organism evidence="3 4">
    <name type="scientific">Nitrincola tapanii</name>
    <dbReference type="NCBI Taxonomy" id="1708751"/>
    <lineage>
        <taxon>Bacteria</taxon>
        <taxon>Pseudomonadati</taxon>
        <taxon>Pseudomonadota</taxon>
        <taxon>Gammaproteobacteria</taxon>
        <taxon>Oceanospirillales</taxon>
        <taxon>Oceanospirillaceae</taxon>
        <taxon>Nitrincola</taxon>
    </lineage>
</organism>
<evidence type="ECO:0000313" key="3">
    <source>
        <dbReference type="EMBL" id="KAA0874964.1"/>
    </source>
</evidence>
<dbReference type="InterPro" id="IPR051316">
    <property type="entry name" value="Zinc-reg_GTPase_activator"/>
</dbReference>
<evidence type="ECO:0000313" key="4">
    <source>
        <dbReference type="Proteomes" id="UP000325302"/>
    </source>
</evidence>
<evidence type="ECO:0000259" key="2">
    <source>
        <dbReference type="SMART" id="SM00833"/>
    </source>
</evidence>
<dbReference type="AlphaFoldDB" id="A0A5A9W387"/>
<dbReference type="PANTHER" id="PTHR13748:SF46">
    <property type="entry name" value="ZINC CHAPERONE YEIR"/>
    <property type="match status" value="1"/>
</dbReference>
<dbReference type="RefSeq" id="WP_149390544.1">
    <property type="nucleotide sequence ID" value="NZ_SMRS01000004.1"/>
</dbReference>
<dbReference type="Proteomes" id="UP000325302">
    <property type="component" value="Unassembled WGS sequence"/>
</dbReference>
<dbReference type="SUPFAM" id="SSF52540">
    <property type="entry name" value="P-loop containing nucleoside triphosphate hydrolases"/>
    <property type="match status" value="1"/>
</dbReference>
<sequence length="369" mass="40716">MKSAPLKQIPTHIITGFLGSGKTTVMNSLLAQKPKDERWALLINEFGQIGIDSALIADQGDDVQIRELAGGCFCCALGPSLTITLAMLLRRAKPDRLLIEPSGFGHAAGLIEALQNEAFKDVLEIRSILCLLDPAVLEDTRTLQHPTFLEQLHVADAIVLNRCDLSSEALCEEAMSLSEQMFPPKQAVFRIERGHLPLTALDLEAQPENCHPNTSSAHSQQSSAQAIAAALDALEGYIPQPSLFRPLKQEATPQPQQPLAKHAQTTEVFSYGWIFHADDHFDYECLQDCLAQLNAVYRVKAAINLGASWISYNRVRDQIEVEPLPWRRDSRIECLSEQALDAQALEKALLACLKKASIEEKDAEPLVSH</sequence>
<dbReference type="EMBL" id="SMRS01000004">
    <property type="protein sequence ID" value="KAA0874964.1"/>
    <property type="molecule type" value="Genomic_DNA"/>
</dbReference>
<keyword evidence="4" id="KW-1185">Reference proteome</keyword>
<evidence type="ECO:0000256" key="1">
    <source>
        <dbReference type="ARBA" id="ARBA00045658"/>
    </source>
</evidence>
<protein>
    <submittedName>
        <fullName evidence="3">GTP-binding protein</fullName>
    </submittedName>
</protein>
<dbReference type="OrthoDB" id="9808822at2"/>